<name>A0A644XXB7_9ZZZZ</name>
<accession>A0A644XXB7</accession>
<organism evidence="2">
    <name type="scientific">bioreactor metagenome</name>
    <dbReference type="NCBI Taxonomy" id="1076179"/>
    <lineage>
        <taxon>unclassified sequences</taxon>
        <taxon>metagenomes</taxon>
        <taxon>ecological metagenomes</taxon>
    </lineage>
</organism>
<gene>
    <name evidence="2" type="ORF">SDC9_65351</name>
</gene>
<proteinExistence type="predicted"/>
<keyword evidence="1" id="KW-0812">Transmembrane</keyword>
<keyword evidence="1" id="KW-0472">Membrane</keyword>
<comment type="caution">
    <text evidence="2">The sequence shown here is derived from an EMBL/GenBank/DDBJ whole genome shotgun (WGS) entry which is preliminary data.</text>
</comment>
<reference evidence="2" key="1">
    <citation type="submission" date="2019-08" db="EMBL/GenBank/DDBJ databases">
        <authorList>
            <person name="Kucharzyk K."/>
            <person name="Murdoch R.W."/>
            <person name="Higgins S."/>
            <person name="Loffler F."/>
        </authorList>
    </citation>
    <scope>NUCLEOTIDE SEQUENCE</scope>
</reference>
<evidence type="ECO:0000313" key="2">
    <source>
        <dbReference type="EMBL" id="MPM18933.1"/>
    </source>
</evidence>
<protein>
    <submittedName>
        <fullName evidence="2">Uncharacterized protein</fullName>
    </submittedName>
</protein>
<keyword evidence="1" id="KW-1133">Transmembrane helix</keyword>
<sequence>MVVHQYLGSLKAVIKVIVAIVAVAWHLQIQFFGSLGEPLQTILYTQSILRTTNHRRVAHSAAVQVLRRLITPRSIVHYHADHLLSRHIDGNNRNV</sequence>
<feature type="transmembrane region" description="Helical" evidence="1">
    <location>
        <begin position="12"/>
        <end position="33"/>
    </location>
</feature>
<evidence type="ECO:0000256" key="1">
    <source>
        <dbReference type="SAM" id="Phobius"/>
    </source>
</evidence>
<dbReference type="EMBL" id="VSSQ01003079">
    <property type="protein sequence ID" value="MPM18933.1"/>
    <property type="molecule type" value="Genomic_DNA"/>
</dbReference>
<dbReference type="AlphaFoldDB" id="A0A644XXB7"/>